<keyword evidence="3" id="KW-1133">Transmembrane helix</keyword>
<gene>
    <name evidence="6" type="ORF">BGW38_008094</name>
</gene>
<dbReference type="AlphaFoldDB" id="A0A9P6K9Q8"/>
<accession>A0A9P6K9Q8</accession>
<evidence type="ECO:0000256" key="3">
    <source>
        <dbReference type="ARBA" id="ARBA00022989"/>
    </source>
</evidence>
<name>A0A9P6K9Q8_9FUNG</name>
<protein>
    <submittedName>
        <fullName evidence="6">Uncharacterized protein</fullName>
    </submittedName>
</protein>
<feature type="compositionally biased region" description="Polar residues" evidence="5">
    <location>
        <begin position="185"/>
        <end position="200"/>
    </location>
</feature>
<dbReference type="Proteomes" id="UP000780801">
    <property type="component" value="Unassembled WGS sequence"/>
</dbReference>
<dbReference type="GO" id="GO:0005783">
    <property type="term" value="C:endoplasmic reticulum"/>
    <property type="evidence" value="ECO:0007669"/>
    <property type="project" value="TreeGrafter"/>
</dbReference>
<dbReference type="EMBL" id="JAABOA010005473">
    <property type="protein sequence ID" value="KAF9576998.1"/>
    <property type="molecule type" value="Genomic_DNA"/>
</dbReference>
<feature type="non-terminal residue" evidence="6">
    <location>
        <position position="1"/>
    </location>
</feature>
<dbReference type="Pfam" id="PF03547">
    <property type="entry name" value="Mem_trans"/>
    <property type="match status" value="1"/>
</dbReference>
<comment type="subcellular location">
    <subcellularLocation>
        <location evidence="1">Membrane</location>
        <topology evidence="1">Multi-pass membrane protein</topology>
    </subcellularLocation>
</comment>
<dbReference type="PANTHER" id="PTHR31794:SF2">
    <property type="entry name" value="AUXIN EFFLUX TRANSPORTER FAMILY PROTEIN (EUROFUNG)"/>
    <property type="match status" value="1"/>
</dbReference>
<evidence type="ECO:0000313" key="6">
    <source>
        <dbReference type="EMBL" id="KAF9576998.1"/>
    </source>
</evidence>
<evidence type="ECO:0000313" key="7">
    <source>
        <dbReference type="Proteomes" id="UP000780801"/>
    </source>
</evidence>
<dbReference type="InterPro" id="IPR004776">
    <property type="entry name" value="Mem_transp_PIN-like"/>
</dbReference>
<evidence type="ECO:0000256" key="2">
    <source>
        <dbReference type="ARBA" id="ARBA00022692"/>
    </source>
</evidence>
<evidence type="ECO:0000256" key="1">
    <source>
        <dbReference type="ARBA" id="ARBA00004141"/>
    </source>
</evidence>
<feature type="region of interest" description="Disordered" evidence="5">
    <location>
        <begin position="181"/>
        <end position="200"/>
    </location>
</feature>
<dbReference type="PANTHER" id="PTHR31794">
    <property type="entry name" value="AUXIN EFFLUX TRANSPORTER FAMILY PROTEIN (EUROFUNG)"/>
    <property type="match status" value="1"/>
</dbReference>
<comment type="caution">
    <text evidence="6">The sequence shown here is derived from an EMBL/GenBank/DDBJ whole genome shotgun (WGS) entry which is preliminary data.</text>
</comment>
<dbReference type="OrthoDB" id="191139at2759"/>
<evidence type="ECO:0000256" key="5">
    <source>
        <dbReference type="SAM" id="MobiDB-lite"/>
    </source>
</evidence>
<keyword evidence="2" id="KW-0812">Transmembrane</keyword>
<evidence type="ECO:0000256" key="4">
    <source>
        <dbReference type="ARBA" id="ARBA00023136"/>
    </source>
</evidence>
<proteinExistence type="predicted"/>
<sequence length="200" mass="22112">MLAVSQVLVIVACGILLSRAGYLSESAQKAISRVNLYFLTPCLLFTKIASTINWEQFKAYWPIPVTSWTVAKLGSRLFRFSKDEEKFVTASILFSNTNSLPMALLQSLAFSAAGDRLLRDETDTRQNVAARGISYILFYAIFGNLVRWSYGFSLLVPKDKDQTQSAAQSPQPLQSVLINIDSHPSLDTGSSSHTKQQPAV</sequence>
<dbReference type="GO" id="GO:0016020">
    <property type="term" value="C:membrane"/>
    <property type="evidence" value="ECO:0007669"/>
    <property type="project" value="UniProtKB-SubCell"/>
</dbReference>
<reference evidence="6" key="1">
    <citation type="journal article" date="2020" name="Fungal Divers.">
        <title>Resolving the Mortierellaceae phylogeny through synthesis of multi-gene phylogenetics and phylogenomics.</title>
        <authorList>
            <person name="Vandepol N."/>
            <person name="Liber J."/>
            <person name="Desiro A."/>
            <person name="Na H."/>
            <person name="Kennedy M."/>
            <person name="Barry K."/>
            <person name="Grigoriev I.V."/>
            <person name="Miller A.N."/>
            <person name="O'Donnell K."/>
            <person name="Stajich J.E."/>
            <person name="Bonito G."/>
        </authorList>
    </citation>
    <scope>NUCLEOTIDE SEQUENCE</scope>
    <source>
        <strain evidence="6">KOD1015</strain>
    </source>
</reference>
<organism evidence="6 7">
    <name type="scientific">Lunasporangiospora selenospora</name>
    <dbReference type="NCBI Taxonomy" id="979761"/>
    <lineage>
        <taxon>Eukaryota</taxon>
        <taxon>Fungi</taxon>
        <taxon>Fungi incertae sedis</taxon>
        <taxon>Mucoromycota</taxon>
        <taxon>Mortierellomycotina</taxon>
        <taxon>Mortierellomycetes</taxon>
        <taxon>Mortierellales</taxon>
        <taxon>Mortierellaceae</taxon>
        <taxon>Lunasporangiospora</taxon>
    </lineage>
</organism>
<dbReference type="GO" id="GO:0055085">
    <property type="term" value="P:transmembrane transport"/>
    <property type="evidence" value="ECO:0007669"/>
    <property type="project" value="InterPro"/>
</dbReference>
<keyword evidence="4" id="KW-0472">Membrane</keyword>
<keyword evidence="7" id="KW-1185">Reference proteome</keyword>